<dbReference type="RefSeq" id="XP_001025134.3">
    <property type="nucleotide sequence ID" value="XM_001025134.3"/>
</dbReference>
<feature type="domain" description="Helicase ATP-binding" evidence="7">
    <location>
        <begin position="69"/>
        <end position="243"/>
    </location>
</feature>
<proteinExistence type="predicted"/>
<keyword evidence="11" id="KW-1185">Reference proteome</keyword>
<evidence type="ECO:0000256" key="6">
    <source>
        <dbReference type="SAM" id="MobiDB-lite"/>
    </source>
</evidence>
<evidence type="ECO:0000313" key="11">
    <source>
        <dbReference type="Proteomes" id="UP000009168"/>
    </source>
</evidence>
<organism evidence="10 11">
    <name type="scientific">Tetrahymena thermophila (strain SB210)</name>
    <dbReference type="NCBI Taxonomy" id="312017"/>
    <lineage>
        <taxon>Eukaryota</taxon>
        <taxon>Sar</taxon>
        <taxon>Alveolata</taxon>
        <taxon>Ciliophora</taxon>
        <taxon>Intramacronucleata</taxon>
        <taxon>Oligohymenophorea</taxon>
        <taxon>Hymenostomatida</taxon>
        <taxon>Tetrahymenina</taxon>
        <taxon>Tetrahymenidae</taxon>
        <taxon>Tetrahymena</taxon>
    </lineage>
</organism>
<accession>I7M447</accession>
<evidence type="ECO:0000259" key="9">
    <source>
        <dbReference type="PROSITE" id="PS51195"/>
    </source>
</evidence>
<dbReference type="Pfam" id="PF00270">
    <property type="entry name" value="DEAD"/>
    <property type="match status" value="1"/>
</dbReference>
<evidence type="ECO:0000259" key="8">
    <source>
        <dbReference type="PROSITE" id="PS51194"/>
    </source>
</evidence>
<feature type="region of interest" description="Disordered" evidence="6">
    <location>
        <begin position="1"/>
        <end position="22"/>
    </location>
</feature>
<dbReference type="InterPro" id="IPR027417">
    <property type="entry name" value="P-loop_NTPase"/>
</dbReference>
<evidence type="ECO:0000256" key="5">
    <source>
        <dbReference type="PROSITE-ProRule" id="PRU00552"/>
    </source>
</evidence>
<dbReference type="InterPro" id="IPR001650">
    <property type="entry name" value="Helicase_C-like"/>
</dbReference>
<feature type="short sequence motif" description="Q motif" evidence="5">
    <location>
        <begin position="38"/>
        <end position="66"/>
    </location>
</feature>
<dbReference type="GO" id="GO:0005524">
    <property type="term" value="F:ATP binding"/>
    <property type="evidence" value="ECO:0007669"/>
    <property type="project" value="UniProtKB-KW"/>
</dbReference>
<sequence length="566" mass="65915">MSNQEEEVPIYDPDDEIEANSTAPVQKHAQGFNTGGHSSFNDFSLKQDLLRSVKEAGFERPSEVQHQCIPNAIHGKDVLCQAKAGTGKTAVFVLSVLNQLPDDAKPFSCLVLCHTRELAFQIKNEFKRLGKFTNFKVKAVYGGVEESVDIHTLKTKKPHILVATPGRCLSLIKAKPSVIETQNIEYFIIDECDRVLSSNKMRSDVQNIFYELPRKKQVMMFSGTMSDESKKTCRKFLQDQIEIFVEDNSKLVLHGLEQYHIKIEEKQKISVLRQLLDQGNYNQVIIFVNKQDRAKYLSKYLTDKGHDNAFIYRNLDQSERTKIYSEFKEGKNRVLVATDLVGRGIDIERVNLVINFDMPQITEDYMHRVGRAGRFETKGQAISFISTKEDEKVLAEIQSTFSTQIKEYNLKQESQQQIYLILIMDKYQNNSFQFLGERNQQDLNSKNVQPQIKFGQINYNYYQRLSINIYYSLCNSFLNSSQLQVNVYFQKRLFSFLKNKQINKQKSIIPSVFIQLFYNKYIFIKNHFLPHKQTNDSSNQKNQNRIKRRNSTYFSQEFTNIQNFIY</sequence>
<dbReference type="InterPro" id="IPR014001">
    <property type="entry name" value="Helicase_ATP-bd"/>
</dbReference>
<dbReference type="KEGG" id="tet:TTHERM_00469380"/>
<dbReference type="OrthoDB" id="10265785at2759"/>
<dbReference type="InterPro" id="IPR011545">
    <property type="entry name" value="DEAD/DEAH_box_helicase_dom"/>
</dbReference>
<evidence type="ECO:0000256" key="1">
    <source>
        <dbReference type="ARBA" id="ARBA00022741"/>
    </source>
</evidence>
<evidence type="ECO:0000256" key="3">
    <source>
        <dbReference type="ARBA" id="ARBA00022806"/>
    </source>
</evidence>
<dbReference type="Proteomes" id="UP000009168">
    <property type="component" value="Unassembled WGS sequence"/>
</dbReference>
<dbReference type="GO" id="GO:0005829">
    <property type="term" value="C:cytosol"/>
    <property type="evidence" value="ECO:0007669"/>
    <property type="project" value="TreeGrafter"/>
</dbReference>
<dbReference type="PANTHER" id="PTHR47959:SF1">
    <property type="entry name" value="ATP-DEPENDENT RNA HELICASE DBPA"/>
    <property type="match status" value="1"/>
</dbReference>
<dbReference type="CDD" id="cd18787">
    <property type="entry name" value="SF2_C_DEAD"/>
    <property type="match status" value="1"/>
</dbReference>
<dbReference type="InterPro" id="IPR050079">
    <property type="entry name" value="DEAD_box_RNA_helicase"/>
</dbReference>
<feature type="compositionally biased region" description="Acidic residues" evidence="6">
    <location>
        <begin position="1"/>
        <end position="18"/>
    </location>
</feature>
<name>I7M447_TETTS</name>
<dbReference type="PROSITE" id="PS51194">
    <property type="entry name" value="HELICASE_CTER"/>
    <property type="match status" value="1"/>
</dbReference>
<keyword evidence="2" id="KW-0378">Hydrolase</keyword>
<dbReference type="GO" id="GO:0003724">
    <property type="term" value="F:RNA helicase activity"/>
    <property type="evidence" value="ECO:0007669"/>
    <property type="project" value="InterPro"/>
</dbReference>
<dbReference type="Pfam" id="PF00271">
    <property type="entry name" value="Helicase_C"/>
    <property type="match status" value="1"/>
</dbReference>
<feature type="domain" description="Helicase C-terminal" evidence="8">
    <location>
        <begin position="255"/>
        <end position="416"/>
    </location>
</feature>
<dbReference type="SMART" id="SM00487">
    <property type="entry name" value="DEXDc"/>
    <property type="match status" value="1"/>
</dbReference>
<protein>
    <submittedName>
        <fullName evidence="10">DEAD/DEAH-box helicase</fullName>
    </submittedName>
</protein>
<dbReference type="AlphaFoldDB" id="I7M447"/>
<evidence type="ECO:0000256" key="4">
    <source>
        <dbReference type="ARBA" id="ARBA00022840"/>
    </source>
</evidence>
<dbReference type="SMART" id="SM00490">
    <property type="entry name" value="HELICc"/>
    <property type="match status" value="1"/>
</dbReference>
<dbReference type="InterPro" id="IPR014014">
    <property type="entry name" value="RNA_helicase_DEAD_Q_motif"/>
</dbReference>
<feature type="domain" description="DEAD-box RNA helicase Q" evidence="9">
    <location>
        <begin position="38"/>
        <end position="66"/>
    </location>
</feature>
<dbReference type="PROSITE" id="PS51192">
    <property type="entry name" value="HELICASE_ATP_BIND_1"/>
    <property type="match status" value="1"/>
</dbReference>
<dbReference type="Gene3D" id="3.40.50.300">
    <property type="entry name" value="P-loop containing nucleotide triphosphate hydrolases"/>
    <property type="match status" value="2"/>
</dbReference>
<gene>
    <name evidence="10" type="ORF">TTHERM_00469380</name>
</gene>
<dbReference type="SUPFAM" id="SSF52540">
    <property type="entry name" value="P-loop containing nucleoside triphosphate hydrolases"/>
    <property type="match status" value="1"/>
</dbReference>
<dbReference type="EMBL" id="GG662441">
    <property type="protein sequence ID" value="EAS04889.3"/>
    <property type="molecule type" value="Genomic_DNA"/>
</dbReference>
<dbReference type="GO" id="GO:0003676">
    <property type="term" value="F:nucleic acid binding"/>
    <property type="evidence" value="ECO:0007669"/>
    <property type="project" value="InterPro"/>
</dbReference>
<dbReference type="STRING" id="312017.I7M447"/>
<dbReference type="PROSITE" id="PS51195">
    <property type="entry name" value="Q_MOTIF"/>
    <property type="match status" value="1"/>
</dbReference>
<evidence type="ECO:0000313" key="10">
    <source>
        <dbReference type="EMBL" id="EAS04889.3"/>
    </source>
</evidence>
<dbReference type="PANTHER" id="PTHR47959">
    <property type="entry name" value="ATP-DEPENDENT RNA HELICASE RHLE-RELATED"/>
    <property type="match status" value="1"/>
</dbReference>
<reference evidence="11" key="1">
    <citation type="journal article" date="2006" name="PLoS Biol.">
        <title>Macronuclear genome sequence of the ciliate Tetrahymena thermophila, a model eukaryote.</title>
        <authorList>
            <person name="Eisen J.A."/>
            <person name="Coyne R.S."/>
            <person name="Wu M."/>
            <person name="Wu D."/>
            <person name="Thiagarajan M."/>
            <person name="Wortman J.R."/>
            <person name="Badger J.H."/>
            <person name="Ren Q."/>
            <person name="Amedeo P."/>
            <person name="Jones K.M."/>
            <person name="Tallon L.J."/>
            <person name="Delcher A.L."/>
            <person name="Salzberg S.L."/>
            <person name="Silva J.C."/>
            <person name="Haas B.J."/>
            <person name="Majoros W.H."/>
            <person name="Farzad M."/>
            <person name="Carlton J.M."/>
            <person name="Smith R.K. Jr."/>
            <person name="Garg J."/>
            <person name="Pearlman R.E."/>
            <person name="Karrer K.M."/>
            <person name="Sun L."/>
            <person name="Manning G."/>
            <person name="Elde N.C."/>
            <person name="Turkewitz A.P."/>
            <person name="Asai D.J."/>
            <person name="Wilkes D.E."/>
            <person name="Wang Y."/>
            <person name="Cai H."/>
            <person name="Collins K."/>
            <person name="Stewart B.A."/>
            <person name="Lee S.R."/>
            <person name="Wilamowska K."/>
            <person name="Weinberg Z."/>
            <person name="Ruzzo W.L."/>
            <person name="Wloga D."/>
            <person name="Gaertig J."/>
            <person name="Frankel J."/>
            <person name="Tsao C.-C."/>
            <person name="Gorovsky M.A."/>
            <person name="Keeling P.J."/>
            <person name="Waller R.F."/>
            <person name="Patron N.J."/>
            <person name="Cherry J.M."/>
            <person name="Stover N.A."/>
            <person name="Krieger C.J."/>
            <person name="del Toro C."/>
            <person name="Ryder H.F."/>
            <person name="Williamson S.C."/>
            <person name="Barbeau R.A."/>
            <person name="Hamilton E.P."/>
            <person name="Orias E."/>
        </authorList>
    </citation>
    <scope>NUCLEOTIDE SEQUENCE [LARGE SCALE GENOMIC DNA]</scope>
    <source>
        <strain evidence="11">SB210</strain>
    </source>
</reference>
<keyword evidence="1" id="KW-0547">Nucleotide-binding</keyword>
<dbReference type="FunCoup" id="I7M447">
    <property type="interactions" value="605"/>
</dbReference>
<evidence type="ECO:0000256" key="2">
    <source>
        <dbReference type="ARBA" id="ARBA00022801"/>
    </source>
</evidence>
<keyword evidence="3 10" id="KW-0347">Helicase</keyword>
<dbReference type="GeneID" id="7833676"/>
<dbReference type="InParanoid" id="I7M447"/>
<keyword evidence="4" id="KW-0067">ATP-binding</keyword>
<dbReference type="GO" id="GO:0016787">
    <property type="term" value="F:hydrolase activity"/>
    <property type="evidence" value="ECO:0007669"/>
    <property type="project" value="UniProtKB-KW"/>
</dbReference>
<evidence type="ECO:0000259" key="7">
    <source>
        <dbReference type="PROSITE" id="PS51192"/>
    </source>
</evidence>